<comment type="caution">
    <text evidence="1">The sequence shown here is derived from an EMBL/GenBank/DDBJ whole genome shotgun (WGS) entry which is preliminary data.</text>
</comment>
<evidence type="ECO:0000313" key="1">
    <source>
        <dbReference type="EMBL" id="PQM48539.1"/>
    </source>
</evidence>
<accession>A0A2S8BPI0</accession>
<dbReference type="AlphaFoldDB" id="A0A2S8BPI0"/>
<organism evidence="1 2">
    <name type="scientific">Mycobacterium talmoniae</name>
    <dbReference type="NCBI Taxonomy" id="1858794"/>
    <lineage>
        <taxon>Bacteria</taxon>
        <taxon>Bacillati</taxon>
        <taxon>Actinomycetota</taxon>
        <taxon>Actinomycetes</taxon>
        <taxon>Mycobacteriales</taxon>
        <taxon>Mycobacteriaceae</taxon>
        <taxon>Mycobacterium</taxon>
    </lineage>
</organism>
<sequence length="79" mass="8198">MTAATARPPATINGAAATRFAITRRLFNEALTNSLTVQPIDSAAPRNPAASGSRCASRCPSSGTYRLALVAAINRPSVR</sequence>
<name>A0A2S8BPI0_9MYCO</name>
<reference evidence="1 2" key="1">
    <citation type="journal article" date="2017" name="Int. J. Syst. Evol. Microbiol.">
        <title>Mycobacterium talmoniae sp. nov., a slowly growing mycobacterium isolated from human respiratory samples.</title>
        <authorList>
            <person name="Davidson R.M."/>
            <person name="DeGroote M.A."/>
            <person name="Marola J.L."/>
            <person name="Buss S."/>
            <person name="Jones V."/>
            <person name="McNeil M.R."/>
            <person name="Freifeld A.G."/>
            <person name="Elaine Epperson L."/>
            <person name="Hasan N.A."/>
            <person name="Jackson M."/>
            <person name="Iwen P.C."/>
            <person name="Salfinger M."/>
            <person name="Strong M."/>
        </authorList>
    </citation>
    <scope>NUCLEOTIDE SEQUENCE [LARGE SCALE GENOMIC DNA]</scope>
    <source>
        <strain evidence="1 2">ATCC BAA-2683</strain>
    </source>
</reference>
<proteinExistence type="predicted"/>
<evidence type="ECO:0000313" key="2">
    <source>
        <dbReference type="Proteomes" id="UP000238296"/>
    </source>
</evidence>
<gene>
    <name evidence="1" type="ORF">C1Y40_01253</name>
</gene>
<dbReference type="Proteomes" id="UP000238296">
    <property type="component" value="Unassembled WGS sequence"/>
</dbReference>
<protein>
    <submittedName>
        <fullName evidence="1">Uncharacterized protein</fullName>
    </submittedName>
</protein>
<dbReference type="EMBL" id="PPEA01000176">
    <property type="protein sequence ID" value="PQM48539.1"/>
    <property type="molecule type" value="Genomic_DNA"/>
</dbReference>